<protein>
    <submittedName>
        <fullName evidence="2">Uncharacterized protein</fullName>
    </submittedName>
</protein>
<accession>A0A6A6GA04</accession>
<organism evidence="2 3">
    <name type="scientific">Elsinoe ampelina</name>
    <dbReference type="NCBI Taxonomy" id="302913"/>
    <lineage>
        <taxon>Eukaryota</taxon>
        <taxon>Fungi</taxon>
        <taxon>Dikarya</taxon>
        <taxon>Ascomycota</taxon>
        <taxon>Pezizomycotina</taxon>
        <taxon>Dothideomycetes</taxon>
        <taxon>Dothideomycetidae</taxon>
        <taxon>Myriangiales</taxon>
        <taxon>Elsinoaceae</taxon>
        <taxon>Elsinoe</taxon>
    </lineage>
</organism>
<evidence type="ECO:0000313" key="2">
    <source>
        <dbReference type="EMBL" id="KAF2222571.1"/>
    </source>
</evidence>
<dbReference type="AlphaFoldDB" id="A0A6A6GA04"/>
<evidence type="ECO:0000256" key="1">
    <source>
        <dbReference type="SAM" id="MobiDB-lite"/>
    </source>
</evidence>
<keyword evidence="3" id="KW-1185">Reference proteome</keyword>
<sequence>MELRSSGPSRRCRPPSASVSTPFAPGLASALGRMLRNMTDWLHGVRSFRLYAKLNFRRGMKAAREPPVPTACEYNEAETAALP</sequence>
<dbReference type="Proteomes" id="UP000799538">
    <property type="component" value="Unassembled WGS sequence"/>
</dbReference>
<feature type="region of interest" description="Disordered" evidence="1">
    <location>
        <begin position="1"/>
        <end position="21"/>
    </location>
</feature>
<reference evidence="3" key="1">
    <citation type="journal article" date="2020" name="Stud. Mycol.">
        <title>101 Dothideomycetes genomes: A test case for predicting lifestyles and emergence of pathogens.</title>
        <authorList>
            <person name="Haridas S."/>
            <person name="Albert R."/>
            <person name="Binder M."/>
            <person name="Bloem J."/>
            <person name="LaButti K."/>
            <person name="Salamov A."/>
            <person name="Andreopoulos B."/>
            <person name="Baker S."/>
            <person name="Barry K."/>
            <person name="Bills G."/>
            <person name="Bluhm B."/>
            <person name="Cannon C."/>
            <person name="Castanera R."/>
            <person name="Culley D."/>
            <person name="Daum C."/>
            <person name="Ezra D."/>
            <person name="Gonzalez J."/>
            <person name="Henrissat B."/>
            <person name="Kuo A."/>
            <person name="Liang C."/>
            <person name="Lipzen A."/>
            <person name="Lutzoni F."/>
            <person name="Magnuson J."/>
            <person name="Mondo S."/>
            <person name="Nolan M."/>
            <person name="Ohm R."/>
            <person name="Pangilinan J."/>
            <person name="Park H.-J."/>
            <person name="Ramirez L."/>
            <person name="Alfaro M."/>
            <person name="Sun H."/>
            <person name="Tritt A."/>
            <person name="Yoshinaga Y."/>
            <person name="Zwiers L.-H."/>
            <person name="Turgeon B."/>
            <person name="Goodwin S."/>
            <person name="Spatafora J."/>
            <person name="Crous P."/>
            <person name="Grigoriev I."/>
        </authorList>
    </citation>
    <scope>NUCLEOTIDE SEQUENCE [LARGE SCALE GENOMIC DNA]</scope>
    <source>
        <strain evidence="3">CECT 20119</strain>
    </source>
</reference>
<proteinExistence type="predicted"/>
<evidence type="ECO:0000313" key="3">
    <source>
        <dbReference type="Proteomes" id="UP000799538"/>
    </source>
</evidence>
<dbReference type="EMBL" id="ML992508">
    <property type="protein sequence ID" value="KAF2222571.1"/>
    <property type="molecule type" value="Genomic_DNA"/>
</dbReference>
<gene>
    <name evidence="2" type="ORF">BDZ85DRAFT_129709</name>
</gene>
<feature type="compositionally biased region" description="Low complexity" evidence="1">
    <location>
        <begin position="1"/>
        <end position="20"/>
    </location>
</feature>
<name>A0A6A6GA04_9PEZI</name>